<organism evidence="2 3">
    <name type="scientific">Hypsibius exemplaris</name>
    <name type="common">Freshwater tardigrade</name>
    <dbReference type="NCBI Taxonomy" id="2072580"/>
    <lineage>
        <taxon>Eukaryota</taxon>
        <taxon>Metazoa</taxon>
        <taxon>Ecdysozoa</taxon>
        <taxon>Tardigrada</taxon>
        <taxon>Eutardigrada</taxon>
        <taxon>Parachela</taxon>
        <taxon>Hypsibioidea</taxon>
        <taxon>Hypsibiidae</taxon>
        <taxon>Hypsibius</taxon>
    </lineage>
</organism>
<name>A0A9X6RLN0_HYPEX</name>
<keyword evidence="3" id="KW-1185">Reference proteome</keyword>
<dbReference type="Proteomes" id="UP000192578">
    <property type="component" value="Unassembled WGS sequence"/>
</dbReference>
<evidence type="ECO:0000313" key="3">
    <source>
        <dbReference type="Proteomes" id="UP000192578"/>
    </source>
</evidence>
<reference evidence="3" key="1">
    <citation type="submission" date="2017-01" db="EMBL/GenBank/DDBJ databases">
        <title>Comparative genomics of anhydrobiosis in the tardigrade Hypsibius dujardini.</title>
        <authorList>
            <person name="Yoshida Y."/>
            <person name="Koutsovoulos G."/>
            <person name="Laetsch D."/>
            <person name="Stevens L."/>
            <person name="Kumar S."/>
            <person name="Horikawa D."/>
            <person name="Ishino K."/>
            <person name="Komine S."/>
            <person name="Tomita M."/>
            <person name="Blaxter M."/>
            <person name="Arakawa K."/>
        </authorList>
    </citation>
    <scope>NUCLEOTIDE SEQUENCE [LARGE SCALE GENOMIC DNA]</scope>
    <source>
        <strain evidence="3">Z151</strain>
    </source>
</reference>
<feature type="region of interest" description="Disordered" evidence="1">
    <location>
        <begin position="35"/>
        <end position="54"/>
    </location>
</feature>
<proteinExistence type="predicted"/>
<accession>A0A9X6RLN0</accession>
<dbReference type="EMBL" id="MTYJ01000247">
    <property type="protein sequence ID" value="OWA52012.1"/>
    <property type="molecule type" value="Genomic_DNA"/>
</dbReference>
<evidence type="ECO:0000256" key="1">
    <source>
        <dbReference type="SAM" id="MobiDB-lite"/>
    </source>
</evidence>
<gene>
    <name evidence="2" type="ORF">BV898_16468</name>
</gene>
<protein>
    <submittedName>
        <fullName evidence="2">Uncharacterized protein</fullName>
    </submittedName>
</protein>
<comment type="caution">
    <text evidence="2">The sequence shown here is derived from an EMBL/GenBank/DDBJ whole genome shotgun (WGS) entry which is preliminary data.</text>
</comment>
<sequence length="99" mass="10892">MSTGNCPIFYWQPAKLPDCRTLEGRFVRLEKLDAPPGTATVSEPPSRIPTPIPNCGTNSGWDCSTIETTSMPGSGITLPLQTDGPRWWWTDGLIQFAVR</sequence>
<dbReference type="AlphaFoldDB" id="A0A9X6RLN0"/>
<evidence type="ECO:0000313" key="2">
    <source>
        <dbReference type="EMBL" id="OWA52012.1"/>
    </source>
</evidence>